<organism evidence="1">
    <name type="scientific">Rosellinia necatrix</name>
    <name type="common">White root-rot fungus</name>
    <dbReference type="NCBI Taxonomy" id="77044"/>
    <lineage>
        <taxon>Eukaryota</taxon>
        <taxon>Fungi</taxon>
        <taxon>Dikarya</taxon>
        <taxon>Ascomycota</taxon>
        <taxon>Pezizomycotina</taxon>
        <taxon>Sordariomycetes</taxon>
        <taxon>Xylariomycetidae</taxon>
        <taxon>Xylariales</taxon>
        <taxon>Xylariaceae</taxon>
        <taxon>Rosellinia</taxon>
    </lineage>
</organism>
<reference evidence="1" key="1">
    <citation type="submission" date="2016-03" db="EMBL/GenBank/DDBJ databases">
        <title>Draft genome sequence of Rosellinia necatrix.</title>
        <authorList>
            <person name="Kanematsu S."/>
        </authorList>
    </citation>
    <scope>NUCLEOTIDE SEQUENCE [LARGE SCALE GENOMIC DNA]</scope>
    <source>
        <strain evidence="1">W97</strain>
    </source>
</reference>
<keyword evidence="2" id="KW-1185">Reference proteome</keyword>
<dbReference type="Proteomes" id="UP000054516">
    <property type="component" value="Unassembled WGS sequence"/>
</dbReference>
<dbReference type="AlphaFoldDB" id="A0A1S8A4V6"/>
<evidence type="ECO:0000313" key="2">
    <source>
        <dbReference type="Proteomes" id="UP000054516"/>
    </source>
</evidence>
<proteinExistence type="predicted"/>
<sequence>MLPQATNCWEDSWEVLYETQLSLMIRLDEEKYRKWQEFQILCKLVVDKVIPRLLSPLESEGREIKLCPLHGDL</sequence>
<accession>A0A1S8A4V6</accession>
<protein>
    <submittedName>
        <fullName evidence="1">Uncharacterized protein</fullName>
    </submittedName>
</protein>
<gene>
    <name evidence="1" type="ORF">SAMD00023353_0102950</name>
</gene>
<evidence type="ECO:0000313" key="1">
    <source>
        <dbReference type="EMBL" id="GAW25069.1"/>
    </source>
</evidence>
<name>A0A1S8A4V6_ROSNE</name>
<dbReference type="OrthoDB" id="5772781at2759"/>
<dbReference type="EMBL" id="DF977446">
    <property type="protein sequence ID" value="GAW25069.1"/>
    <property type="molecule type" value="Genomic_DNA"/>
</dbReference>